<dbReference type="OrthoDB" id="5850413at2"/>
<evidence type="ECO:0000313" key="2">
    <source>
        <dbReference type="Proteomes" id="UP000006228"/>
    </source>
</evidence>
<proteinExistence type="predicted"/>
<evidence type="ECO:0008006" key="3">
    <source>
        <dbReference type="Google" id="ProtNLM"/>
    </source>
</evidence>
<dbReference type="Proteomes" id="UP000006228">
    <property type="component" value="Unassembled WGS sequence"/>
</dbReference>
<dbReference type="Pfam" id="PF00480">
    <property type="entry name" value="ROK"/>
    <property type="match status" value="1"/>
</dbReference>
<dbReference type="Gene3D" id="3.30.420.40">
    <property type="match status" value="1"/>
</dbReference>
<organism evidence="1 2">
    <name type="scientific">Vibrio sinaloensis DSM 21326</name>
    <dbReference type="NCBI Taxonomy" id="945550"/>
    <lineage>
        <taxon>Bacteria</taxon>
        <taxon>Pseudomonadati</taxon>
        <taxon>Pseudomonadota</taxon>
        <taxon>Gammaproteobacteria</taxon>
        <taxon>Vibrionales</taxon>
        <taxon>Vibrionaceae</taxon>
        <taxon>Vibrio</taxon>
        <taxon>Vibrio oreintalis group</taxon>
    </lineage>
</organism>
<dbReference type="InterPro" id="IPR000600">
    <property type="entry name" value="ROK"/>
</dbReference>
<dbReference type="InterPro" id="IPR043129">
    <property type="entry name" value="ATPase_NBD"/>
</dbReference>
<sequence>MACTINMGISIDSHLIHACTTEPSGQELLRSHECTPSSPEALLDTLKLMVEKSLFRFGALGALTLSFSEYLGAANSSAIQRIAHELSITFNATCHTVNHAQAASFDLMASQTRTLSISLGDGCGLAMFERGVMVPANNMQNWAHSELPDFDWIVDGLTPVCRCGGEQCIEQYLSVSGIERQYHQIVLKDKPIALIFAGVDRGLVEDTRVYRTFIDQLARSLSAPLSSLKPQTLLFSGEVVRYTCIKNDLVMALSRYIELPLIPKNLIQQRDAFTFALGAALISEKNHNNRFRSA</sequence>
<evidence type="ECO:0000313" key="1">
    <source>
        <dbReference type="EMBL" id="EGA70491.1"/>
    </source>
</evidence>
<name>E8M641_PHOS4</name>
<dbReference type="EMBL" id="AEVT01000058">
    <property type="protein sequence ID" value="EGA70491.1"/>
    <property type="molecule type" value="Genomic_DNA"/>
</dbReference>
<dbReference type="eggNOG" id="COG1940">
    <property type="taxonomic scope" value="Bacteria"/>
</dbReference>
<dbReference type="SUPFAM" id="SSF53067">
    <property type="entry name" value="Actin-like ATPase domain"/>
    <property type="match status" value="1"/>
</dbReference>
<protein>
    <recommendedName>
        <fullName evidence="3">ROK family protein</fullName>
    </recommendedName>
</protein>
<dbReference type="GeneID" id="95569068"/>
<accession>E8M641</accession>
<dbReference type="AlphaFoldDB" id="E8M641"/>
<dbReference type="RefSeq" id="WP_008076439.1">
    <property type="nucleotide sequence ID" value="NZ_AEVT01000058.1"/>
</dbReference>
<comment type="caution">
    <text evidence="1">The sequence shown here is derived from an EMBL/GenBank/DDBJ whole genome shotgun (WGS) entry which is preliminary data.</text>
</comment>
<gene>
    <name evidence="1" type="ORF">VISI1226_00460</name>
</gene>
<reference evidence="1 2" key="1">
    <citation type="journal article" date="2012" name="Int. J. Syst. Evol. Microbiol.">
        <title>Vibrio caribbeanicus sp. nov., isolated from the marine sponge Scleritoderma cyanea.</title>
        <authorList>
            <person name="Hoffmann M."/>
            <person name="Monday S.R."/>
            <person name="Allard M.W."/>
            <person name="Strain E.A."/>
            <person name="Whittaker P."/>
            <person name="Naum M."/>
            <person name="McCarthy P.J."/>
            <person name="Lopez J.V."/>
            <person name="Fischer M."/>
            <person name="Brown E.W."/>
        </authorList>
    </citation>
    <scope>NUCLEOTIDE SEQUENCE [LARGE SCALE GENOMIC DNA]</scope>
    <source>
        <strain evidence="2">DSMZ 21326</strain>
    </source>
</reference>